<dbReference type="Proteomes" id="UP000054166">
    <property type="component" value="Unassembled WGS sequence"/>
</dbReference>
<dbReference type="OrthoDB" id="2618559at2759"/>
<evidence type="ECO:0000313" key="1">
    <source>
        <dbReference type="EMBL" id="KIM71881.1"/>
    </source>
</evidence>
<dbReference type="EMBL" id="KN833194">
    <property type="protein sequence ID" value="KIM71881.1"/>
    <property type="molecule type" value="Genomic_DNA"/>
</dbReference>
<proteinExistence type="predicted"/>
<organism evidence="1 2">
    <name type="scientific">Piloderma croceum (strain F 1598)</name>
    <dbReference type="NCBI Taxonomy" id="765440"/>
    <lineage>
        <taxon>Eukaryota</taxon>
        <taxon>Fungi</taxon>
        <taxon>Dikarya</taxon>
        <taxon>Basidiomycota</taxon>
        <taxon>Agaricomycotina</taxon>
        <taxon>Agaricomycetes</taxon>
        <taxon>Agaricomycetidae</taxon>
        <taxon>Atheliales</taxon>
        <taxon>Atheliaceae</taxon>
        <taxon>Piloderma</taxon>
    </lineage>
</organism>
<gene>
    <name evidence="1" type="ORF">PILCRDRAFT_16630</name>
</gene>
<reference evidence="2" key="2">
    <citation type="submission" date="2015-01" db="EMBL/GenBank/DDBJ databases">
        <title>Evolutionary Origins and Diversification of the Mycorrhizal Mutualists.</title>
        <authorList>
            <consortium name="DOE Joint Genome Institute"/>
            <consortium name="Mycorrhizal Genomics Consortium"/>
            <person name="Kohler A."/>
            <person name="Kuo A."/>
            <person name="Nagy L.G."/>
            <person name="Floudas D."/>
            <person name="Copeland A."/>
            <person name="Barry K.W."/>
            <person name="Cichocki N."/>
            <person name="Veneault-Fourrey C."/>
            <person name="LaButti K."/>
            <person name="Lindquist E.A."/>
            <person name="Lipzen A."/>
            <person name="Lundell T."/>
            <person name="Morin E."/>
            <person name="Murat C."/>
            <person name="Riley R."/>
            <person name="Ohm R."/>
            <person name="Sun H."/>
            <person name="Tunlid A."/>
            <person name="Henrissat B."/>
            <person name="Grigoriev I.V."/>
            <person name="Hibbett D.S."/>
            <person name="Martin F."/>
        </authorList>
    </citation>
    <scope>NUCLEOTIDE SEQUENCE [LARGE SCALE GENOMIC DNA]</scope>
    <source>
        <strain evidence="2">F 1598</strain>
    </source>
</reference>
<dbReference type="InParanoid" id="A0A0C3EVM8"/>
<dbReference type="AlphaFoldDB" id="A0A0C3EVM8"/>
<evidence type="ECO:0000313" key="2">
    <source>
        <dbReference type="Proteomes" id="UP000054166"/>
    </source>
</evidence>
<dbReference type="HOGENOM" id="CLU_1611429_0_0_1"/>
<name>A0A0C3EVM8_PILCF</name>
<reference evidence="1 2" key="1">
    <citation type="submission" date="2014-04" db="EMBL/GenBank/DDBJ databases">
        <authorList>
            <consortium name="DOE Joint Genome Institute"/>
            <person name="Kuo A."/>
            <person name="Tarkka M."/>
            <person name="Buscot F."/>
            <person name="Kohler A."/>
            <person name="Nagy L.G."/>
            <person name="Floudas D."/>
            <person name="Copeland A."/>
            <person name="Barry K.W."/>
            <person name="Cichocki N."/>
            <person name="Veneault-Fourrey C."/>
            <person name="LaButti K."/>
            <person name="Lindquist E.A."/>
            <person name="Lipzen A."/>
            <person name="Lundell T."/>
            <person name="Morin E."/>
            <person name="Murat C."/>
            <person name="Sun H."/>
            <person name="Tunlid A."/>
            <person name="Henrissat B."/>
            <person name="Grigoriev I.V."/>
            <person name="Hibbett D.S."/>
            <person name="Martin F."/>
            <person name="Nordberg H.P."/>
            <person name="Cantor M.N."/>
            <person name="Hua S.X."/>
        </authorList>
    </citation>
    <scope>NUCLEOTIDE SEQUENCE [LARGE SCALE GENOMIC DNA]</scope>
    <source>
        <strain evidence="1 2">F 1598</strain>
    </source>
</reference>
<accession>A0A0C3EVM8</accession>
<keyword evidence="2" id="KW-1185">Reference proteome</keyword>
<sequence length="165" mass="18580">MSKLASNLDIQPVFTTTTLYRNLQVVKDNLTCQQHSGENQWCWVDPHDLHADHLPLCLGDIQIWAKYLCMRPEQKFCRTLPNIKYFTQMLQTRQPRNVSPIPTHPNTPVSETIDLNTFAISADNDILTASKEHLSDNIFDGFVVVQTVANGGVAIGSGDNDEIKE</sequence>
<protein>
    <submittedName>
        <fullName evidence="1">Uncharacterized protein</fullName>
    </submittedName>
</protein>